<dbReference type="InterPro" id="IPR054501">
    <property type="entry name" value="NCH2"/>
</dbReference>
<dbReference type="PROSITE" id="PS50943">
    <property type="entry name" value="HTH_CROC1"/>
    <property type="match status" value="1"/>
</dbReference>
<dbReference type="PROSITE" id="PS50837">
    <property type="entry name" value="NACHT"/>
    <property type="match status" value="1"/>
</dbReference>
<dbReference type="InterPro" id="IPR007111">
    <property type="entry name" value="NACHT_NTPase"/>
</dbReference>
<dbReference type="Pfam" id="PF05729">
    <property type="entry name" value="NACHT"/>
    <property type="match status" value="1"/>
</dbReference>
<comment type="caution">
    <text evidence="3">The sequence shown here is derived from an EMBL/GenBank/DDBJ whole genome shotgun (WGS) entry which is preliminary data.</text>
</comment>
<dbReference type="Proteomes" id="UP001604335">
    <property type="component" value="Unassembled WGS sequence"/>
</dbReference>
<dbReference type="PANTHER" id="PTHR46844">
    <property type="entry name" value="SLR5058 PROTEIN"/>
    <property type="match status" value="1"/>
</dbReference>
<protein>
    <submittedName>
        <fullName evidence="3">NACHT domain-containing NTPase</fullName>
    </submittedName>
</protein>
<dbReference type="InterPro" id="IPR027417">
    <property type="entry name" value="P-loop_NTPase"/>
</dbReference>
<reference evidence="4" key="1">
    <citation type="journal article" date="2024" name="Algal Res.">
        <title>Biochemical, toxicological and genomic investigation of a high-biomass producing Limnothrix strain isolated from Italian shallow drinking water reservoir.</title>
        <authorList>
            <person name="Simonazzi M."/>
            <person name="Shishido T.K."/>
            <person name="Delbaje E."/>
            <person name="Wahlsten M."/>
            <person name="Fewer D.P."/>
            <person name="Sivonen K."/>
            <person name="Pezzolesi L."/>
            <person name="Pistocchi R."/>
        </authorList>
    </citation>
    <scope>NUCLEOTIDE SEQUENCE [LARGE SCALE GENOMIC DNA]</scope>
    <source>
        <strain evidence="4">LRLZ20PSL1</strain>
    </source>
</reference>
<dbReference type="RefSeq" id="WP_393010974.1">
    <property type="nucleotide sequence ID" value="NZ_JAZAQF010000028.1"/>
</dbReference>
<organism evidence="3 4">
    <name type="scientific">Limnothrix redekei LRLZ20PSL1</name>
    <dbReference type="NCBI Taxonomy" id="3112953"/>
    <lineage>
        <taxon>Bacteria</taxon>
        <taxon>Bacillati</taxon>
        <taxon>Cyanobacteriota</taxon>
        <taxon>Cyanophyceae</taxon>
        <taxon>Pseudanabaenales</taxon>
        <taxon>Pseudanabaenaceae</taxon>
        <taxon>Limnothrix</taxon>
    </lineage>
</organism>
<dbReference type="Pfam" id="PF22727">
    <property type="entry name" value="NCH2"/>
    <property type="match status" value="1"/>
</dbReference>
<evidence type="ECO:0000259" key="1">
    <source>
        <dbReference type="PROSITE" id="PS50837"/>
    </source>
</evidence>
<dbReference type="PANTHER" id="PTHR46844:SF1">
    <property type="entry name" value="SLR5058 PROTEIN"/>
    <property type="match status" value="1"/>
</dbReference>
<feature type="domain" description="HTH cro/C1-type" evidence="2">
    <location>
        <begin position="51"/>
        <end position="88"/>
    </location>
</feature>
<proteinExistence type="predicted"/>
<dbReference type="Gene3D" id="3.40.50.300">
    <property type="entry name" value="P-loop containing nucleotide triphosphate hydrolases"/>
    <property type="match status" value="1"/>
</dbReference>
<gene>
    <name evidence="3" type="ORF">VPK24_04800</name>
</gene>
<accession>A0ABW7C6X8</accession>
<dbReference type="SUPFAM" id="SSF52540">
    <property type="entry name" value="P-loop containing nucleoside triphosphate hydrolases"/>
    <property type="match status" value="1"/>
</dbReference>
<dbReference type="EMBL" id="JAZAQF010000028">
    <property type="protein sequence ID" value="MFG3816945.1"/>
    <property type="molecule type" value="Genomic_DNA"/>
</dbReference>
<evidence type="ECO:0000313" key="4">
    <source>
        <dbReference type="Proteomes" id="UP001604335"/>
    </source>
</evidence>
<evidence type="ECO:0000259" key="2">
    <source>
        <dbReference type="PROSITE" id="PS50943"/>
    </source>
</evidence>
<keyword evidence="4" id="KW-1185">Reference proteome</keyword>
<sequence>MNFYERSLRATAVGCEKLAESLKKSNYTKSSIGDFIQYRKSSSEKGDREIKQVGVKRQTISKMFNGHKVDRRIFLEVCKLLGLNWQEIAELETGEPPAPNVASDAIDVAWVRSQVEADLRRRCGTMRVLDMEQPIALGTIYTQVNVLEKLTANQRLSSSEMLAKWKRTQDPGCFGLGRVREGKISGLEAVTKHEALMVLGRPGAGKTTFLKYLTIACLDREFLGDFVPIFVTLKEWTEFPGEPNLLNFVSRQWSDCGIDDAESVLHQCLKNGRALVLLDGLDEVLAAHTDRTIREMRDWVDRFPKNHILATCRIAAKEYTFERFTEVEVADFSEEQIQEFVTNWFTHHQDLPKIERFLDRLKNERPILELASNPLLLTLLCLVFGESGDFPVNRAKLYEEGVDLLLKKWDGKRNIQRDQVYKNLSINRKEDLLSQLALATFQEGAYFFDQRVAEDQIMAYIHNLPDAKDDPEALRLDSEAILRSIVAQHGLLTERARGVYSFSHLTFHEYFAAREIAVSQNWQILTQYLFKKDWQEVILLVAGSVRQGDQLIFTLKQAADNLLAGDSTSQAFLVWLSKKSESVRVSYKQQGVIAFYFNLVLCITIGDPLVRAFDRTLDFGRDFMISVDLLLSQAVNTWQAVNTFIDLEQAKIFDDNQMIDINQSNAIILDLLLEQSLDLLCQLDNQVLTSQIANIKKQLKPLQDLPWEQQKEWWKSEGQKWVQSLRAVMIEHRNIGHDWQFSKQQQEVLKKYYDANLRLAECLNTDCYLSRDVRQDIEATMLRPIAQIEAYYAAKGKPYPPVPNP</sequence>
<feature type="domain" description="NACHT" evidence="1">
    <location>
        <begin position="194"/>
        <end position="313"/>
    </location>
</feature>
<dbReference type="InterPro" id="IPR001387">
    <property type="entry name" value="Cro/C1-type_HTH"/>
</dbReference>
<name>A0ABW7C6X8_9CYAN</name>
<evidence type="ECO:0000313" key="3">
    <source>
        <dbReference type="EMBL" id="MFG3816945.1"/>
    </source>
</evidence>